<dbReference type="Proteomes" id="UP000039021">
    <property type="component" value="Unassembled WGS sequence"/>
</dbReference>
<dbReference type="EMBL" id="CSBK01001723">
    <property type="protein sequence ID" value="COZ06535.1"/>
    <property type="molecule type" value="Genomic_DNA"/>
</dbReference>
<evidence type="ECO:0000313" key="1">
    <source>
        <dbReference type="EMBL" id="COZ06535.1"/>
    </source>
</evidence>
<evidence type="ECO:0000313" key="2">
    <source>
        <dbReference type="Proteomes" id="UP000039021"/>
    </source>
</evidence>
<name>A0A655IF51_MYCTX</name>
<sequence length="118" mass="12221">MVRRAAFQQTIDSEFVSLVESGRIVVRGDVDSTTAATLDRQIAVESRSGIAPVTIDLSAVTHLGSAGVGALAAACDRARKQGTECVLVAPPGSPAHHVLSLVQLPVVGADTEDIFAQE</sequence>
<dbReference type="Gene3D" id="3.30.750.24">
    <property type="entry name" value="STAS domain"/>
    <property type="match status" value="1"/>
</dbReference>
<protein>
    <submittedName>
        <fullName evidence="1">Sigma factor regulatory protein</fullName>
    </submittedName>
</protein>
<proteinExistence type="predicted"/>
<dbReference type="CDD" id="cd07043">
    <property type="entry name" value="STAS_anti-anti-sigma_factors"/>
    <property type="match status" value="1"/>
</dbReference>
<accession>A0A655IF51</accession>
<gene>
    <name evidence="1" type="ORF">ERS007739_03350</name>
</gene>
<dbReference type="InterPro" id="IPR002645">
    <property type="entry name" value="STAS_dom"/>
</dbReference>
<dbReference type="SUPFAM" id="SSF52091">
    <property type="entry name" value="SpoIIaa-like"/>
    <property type="match status" value="1"/>
</dbReference>
<reference evidence="2" key="1">
    <citation type="submission" date="2015-03" db="EMBL/GenBank/DDBJ databases">
        <authorList>
            <consortium name="Pathogen Informatics"/>
        </authorList>
    </citation>
    <scope>NUCLEOTIDE SEQUENCE [LARGE SCALE GENOMIC DNA]</scope>
    <source>
        <strain evidence="2">N09902308</strain>
    </source>
</reference>
<comment type="caution">
    <text evidence="1">The sequence shown here is derived from an EMBL/GenBank/DDBJ whole genome shotgun (WGS) entry which is preliminary data.</text>
</comment>
<dbReference type="InterPro" id="IPR036513">
    <property type="entry name" value="STAS_dom_sf"/>
</dbReference>
<organism evidence="1 2">
    <name type="scientific">Mycobacterium tuberculosis</name>
    <dbReference type="NCBI Taxonomy" id="1773"/>
    <lineage>
        <taxon>Bacteria</taxon>
        <taxon>Bacillati</taxon>
        <taxon>Actinomycetota</taxon>
        <taxon>Actinomycetes</taxon>
        <taxon>Mycobacteriales</taxon>
        <taxon>Mycobacteriaceae</taxon>
        <taxon>Mycobacterium</taxon>
        <taxon>Mycobacterium tuberculosis complex</taxon>
    </lineage>
</organism>
<dbReference type="AlphaFoldDB" id="A0A655IF51"/>
<dbReference type="PROSITE" id="PS50801">
    <property type="entry name" value="STAS"/>
    <property type="match status" value="1"/>
</dbReference>
<dbReference type="Pfam" id="PF01740">
    <property type="entry name" value="STAS"/>
    <property type="match status" value="1"/>
</dbReference>